<accession>A0AAX0S1K1</accession>
<dbReference type="AlphaFoldDB" id="A0AAX0S1K1"/>
<dbReference type="GeneID" id="95399918"/>
<feature type="compositionally biased region" description="Basic and acidic residues" evidence="1">
    <location>
        <begin position="30"/>
        <end position="46"/>
    </location>
</feature>
<keyword evidence="5" id="KW-1185">Reference proteome</keyword>
<reference evidence="2 5" key="2">
    <citation type="submission" date="2018-07" db="EMBL/GenBank/DDBJ databases">
        <title>The molecular basis for the intramolecular migration of carboxyl group in the catabolism of para-hydroxybenzoate via gentisate.</title>
        <authorList>
            <person name="Zhao H."/>
            <person name="Xu Y."/>
            <person name="Lin S."/>
            <person name="Spain J.C."/>
            <person name="Zhou N.-Y."/>
        </authorList>
    </citation>
    <scope>NUCLEOTIDE SEQUENCE [LARGE SCALE GENOMIC DNA]</scope>
    <source>
        <strain evidence="2 5">PHB-7a</strain>
    </source>
</reference>
<dbReference type="EMBL" id="NUEQ01000027">
    <property type="protein sequence ID" value="PEJ31687.1"/>
    <property type="molecule type" value="Genomic_DNA"/>
</dbReference>
<reference evidence="3 4" key="1">
    <citation type="submission" date="2017-09" db="EMBL/GenBank/DDBJ databases">
        <title>Large-scale bioinformatics analysis of Bacillus genomes uncovers conserved roles of natural products in bacterial physiology.</title>
        <authorList>
            <consortium name="Agbiome Team Llc"/>
            <person name="Bleich R.M."/>
            <person name="Kirk G.J."/>
            <person name="Santa Maria K.C."/>
            <person name="Allen S.E."/>
            <person name="Farag S."/>
            <person name="Shank E.A."/>
            <person name="Bowers A."/>
        </authorList>
    </citation>
    <scope>NUCLEOTIDE SEQUENCE [LARGE SCALE GENOMIC DNA]</scope>
    <source>
        <strain evidence="3 4">AFS003229</strain>
    </source>
</reference>
<organism evidence="3 4">
    <name type="scientific">Peribacillus butanolivorans</name>
    <dbReference type="NCBI Taxonomy" id="421767"/>
    <lineage>
        <taxon>Bacteria</taxon>
        <taxon>Bacillati</taxon>
        <taxon>Bacillota</taxon>
        <taxon>Bacilli</taxon>
        <taxon>Bacillales</taxon>
        <taxon>Bacillaceae</taxon>
        <taxon>Peribacillus</taxon>
    </lineage>
</organism>
<evidence type="ECO:0000256" key="1">
    <source>
        <dbReference type="SAM" id="MobiDB-lite"/>
    </source>
</evidence>
<evidence type="ECO:0000313" key="2">
    <source>
        <dbReference type="EMBL" id="AXN39884.1"/>
    </source>
</evidence>
<sequence length="46" mass="5464">MPKKTDNPIISDEFLDRVVTEINEQYGGPAKEKNDQYHNRDREERS</sequence>
<dbReference type="RefSeq" id="WP_098176590.1">
    <property type="nucleotide sequence ID" value="NZ_CP030926.1"/>
</dbReference>
<evidence type="ECO:0000313" key="4">
    <source>
        <dbReference type="Proteomes" id="UP000220106"/>
    </source>
</evidence>
<protein>
    <submittedName>
        <fullName evidence="3">Bacitracin ABC transporter ATP-binding protein</fullName>
    </submittedName>
</protein>
<keyword evidence="3" id="KW-0547">Nucleotide-binding</keyword>
<dbReference type="Proteomes" id="UP000260457">
    <property type="component" value="Chromosome"/>
</dbReference>
<evidence type="ECO:0000313" key="5">
    <source>
        <dbReference type="Proteomes" id="UP000260457"/>
    </source>
</evidence>
<feature type="region of interest" description="Disordered" evidence="1">
    <location>
        <begin position="23"/>
        <end position="46"/>
    </location>
</feature>
<dbReference type="EMBL" id="CP030926">
    <property type="protein sequence ID" value="AXN39884.1"/>
    <property type="molecule type" value="Genomic_DNA"/>
</dbReference>
<keyword evidence="3" id="KW-0067">ATP-binding</keyword>
<evidence type="ECO:0000313" key="3">
    <source>
        <dbReference type="EMBL" id="PEJ31687.1"/>
    </source>
</evidence>
<dbReference type="GO" id="GO:0005524">
    <property type="term" value="F:ATP binding"/>
    <property type="evidence" value="ECO:0007669"/>
    <property type="project" value="UniProtKB-KW"/>
</dbReference>
<gene>
    <name evidence="3" type="ORF">CN689_15935</name>
    <name evidence="2" type="ORF">DTO10_16985</name>
</gene>
<dbReference type="KEGG" id="pbut:DTO10_16985"/>
<proteinExistence type="predicted"/>
<dbReference type="Proteomes" id="UP000220106">
    <property type="component" value="Unassembled WGS sequence"/>
</dbReference>
<name>A0AAX0S1K1_9BACI</name>